<reference evidence="1 2" key="1">
    <citation type="submission" date="2019-03" db="EMBL/GenBank/DDBJ databases">
        <title>Genomic analyses of the natural microbiome of Caenorhabditis elegans.</title>
        <authorList>
            <person name="Samuel B."/>
        </authorList>
    </citation>
    <scope>NUCLEOTIDE SEQUENCE [LARGE SCALE GENOMIC DNA]</scope>
    <source>
        <strain evidence="1 2">BIGb0525</strain>
    </source>
</reference>
<gene>
    <name evidence="1" type="ORF">EDF87_120130</name>
</gene>
<evidence type="ECO:0000313" key="2">
    <source>
        <dbReference type="Proteomes" id="UP000295804"/>
    </source>
</evidence>
<dbReference type="EMBL" id="SOCQ01000020">
    <property type="protein sequence ID" value="TDV40269.1"/>
    <property type="molecule type" value="Genomic_DNA"/>
</dbReference>
<proteinExistence type="predicted"/>
<evidence type="ECO:0000313" key="1">
    <source>
        <dbReference type="EMBL" id="TDV40269.1"/>
    </source>
</evidence>
<accession>A0A4R7UUD9</accession>
<protein>
    <submittedName>
        <fullName evidence="1">Uncharacterized protein</fullName>
    </submittedName>
</protein>
<name>A0A4R7UUD9_9PSED</name>
<dbReference type="AlphaFoldDB" id="A0A4R7UUD9"/>
<organism evidence="1 2">
    <name type="scientific">Pseudomonas helmanticensis</name>
    <dbReference type="NCBI Taxonomy" id="1471381"/>
    <lineage>
        <taxon>Bacteria</taxon>
        <taxon>Pseudomonadati</taxon>
        <taxon>Pseudomonadota</taxon>
        <taxon>Gammaproteobacteria</taxon>
        <taxon>Pseudomonadales</taxon>
        <taxon>Pseudomonadaceae</taxon>
        <taxon>Pseudomonas</taxon>
    </lineage>
</organism>
<comment type="caution">
    <text evidence="1">The sequence shown here is derived from an EMBL/GenBank/DDBJ whole genome shotgun (WGS) entry which is preliminary data.</text>
</comment>
<sequence>MLNQKRLQQALRDPRITNLEKLDAEVGLADSRTSSFITLADHEDDAPLLLKFVPKGNEYAISLELAGVFEGAWLFIEDKTHNLLAGTSAPVQYFSIRTYGAPKASFSDIESGPVYLDLISQQNDKPLYRHMSSGMSTFLNVDPNMTVHNAFNNKPAAFVIKVIK</sequence>
<dbReference type="Proteomes" id="UP000295804">
    <property type="component" value="Unassembled WGS sequence"/>
</dbReference>